<dbReference type="SUPFAM" id="SSF110296">
    <property type="entry name" value="Oligoxyloglucan reducing end-specific cellobiohydrolase"/>
    <property type="match status" value="1"/>
</dbReference>
<keyword evidence="3" id="KW-1185">Reference proteome</keyword>
<dbReference type="Pfam" id="PF14870">
    <property type="entry name" value="PSII_BNR"/>
    <property type="match status" value="1"/>
</dbReference>
<proteinExistence type="predicted"/>
<dbReference type="EMBL" id="CAJNJA010052753">
    <property type="protein sequence ID" value="CAE7847891.1"/>
    <property type="molecule type" value="Genomic_DNA"/>
</dbReference>
<evidence type="ECO:0000313" key="2">
    <source>
        <dbReference type="EMBL" id="CAE7847891.1"/>
    </source>
</evidence>
<organism evidence="2 3">
    <name type="scientific">Symbiodinium necroappetens</name>
    <dbReference type="NCBI Taxonomy" id="1628268"/>
    <lineage>
        <taxon>Eukaryota</taxon>
        <taxon>Sar</taxon>
        <taxon>Alveolata</taxon>
        <taxon>Dinophyceae</taxon>
        <taxon>Suessiales</taxon>
        <taxon>Symbiodiniaceae</taxon>
        <taxon>Symbiodinium</taxon>
    </lineage>
</organism>
<evidence type="ECO:0000259" key="1">
    <source>
        <dbReference type="Pfam" id="PF14870"/>
    </source>
</evidence>
<comment type="caution">
    <text evidence="2">The sequence shown here is derived from an EMBL/GenBank/DDBJ whole genome shotgun (WGS) entry which is preliminary data.</text>
</comment>
<reference evidence="2" key="1">
    <citation type="submission" date="2021-02" db="EMBL/GenBank/DDBJ databases">
        <authorList>
            <person name="Dougan E. K."/>
            <person name="Rhodes N."/>
            <person name="Thang M."/>
            <person name="Chan C."/>
        </authorList>
    </citation>
    <scope>NUCLEOTIDE SEQUENCE</scope>
</reference>
<feature type="domain" description="Photosynthesis system II assembly factor Ycf48/Hcf136-like" evidence="1">
    <location>
        <begin position="1"/>
        <end position="202"/>
    </location>
</feature>
<accession>A0A812ZZW2</accession>
<evidence type="ECO:0000313" key="3">
    <source>
        <dbReference type="Proteomes" id="UP000601435"/>
    </source>
</evidence>
<dbReference type="InterPro" id="IPR028203">
    <property type="entry name" value="PSII_CF48-like_dom"/>
</dbReference>
<dbReference type="PANTHER" id="PTHR47199">
    <property type="entry name" value="PHOTOSYSTEM II STABILITY/ASSEMBLY FACTOR HCF136, CHLOROPLASTIC"/>
    <property type="match status" value="1"/>
</dbReference>
<name>A0A812ZZW2_9DINO</name>
<dbReference type="OrthoDB" id="414512at2759"/>
<dbReference type="Proteomes" id="UP000601435">
    <property type="component" value="Unassembled WGS sequence"/>
</dbReference>
<gene>
    <name evidence="2" type="primary">hcf136</name>
    <name evidence="2" type="ORF">SNEC2469_LOCUS26170</name>
</gene>
<dbReference type="AlphaFoldDB" id="A0A812ZZW2"/>
<protein>
    <submittedName>
        <fullName evidence="2">Hcf136 protein</fullName>
    </submittedName>
</protein>
<feature type="non-terminal residue" evidence="2">
    <location>
        <position position="202"/>
    </location>
</feature>
<dbReference type="PANTHER" id="PTHR47199:SF2">
    <property type="entry name" value="PHOTOSYSTEM II STABILITY_ASSEMBLY FACTOR HCF136, CHLOROPLASTIC"/>
    <property type="match status" value="1"/>
</dbReference>
<sequence length="202" mass="21659">GKSWKKVPISKKLPGEPKVIVALGPGKAEMATSSGAIYVTENDGKNWKSQVSETIDATLNRVSQSGVSGGSYFTGSVKSIKRNSKGEYLAIAQRGNFYLSFVPGDTRWVPHNRISARRIQGMGFRETANGEQLDGAWMSLNGGVVTVCDKNTFTDLASDTKELFQLAKIRSGGIGIIDVGYRTPNECWATGGSGVIYTSKDG</sequence>
<feature type="non-terminal residue" evidence="2">
    <location>
        <position position="1"/>
    </location>
</feature>